<name>A0AAJ6T7I3_POPEU</name>
<dbReference type="KEGG" id="peu:105111920"/>
<dbReference type="GeneID" id="105111920"/>
<organism evidence="1 2">
    <name type="scientific">Populus euphratica</name>
    <name type="common">Euphrates poplar</name>
    <dbReference type="NCBI Taxonomy" id="75702"/>
    <lineage>
        <taxon>Eukaryota</taxon>
        <taxon>Viridiplantae</taxon>
        <taxon>Streptophyta</taxon>
        <taxon>Embryophyta</taxon>
        <taxon>Tracheophyta</taxon>
        <taxon>Spermatophyta</taxon>
        <taxon>Magnoliopsida</taxon>
        <taxon>eudicotyledons</taxon>
        <taxon>Gunneridae</taxon>
        <taxon>Pentapetalae</taxon>
        <taxon>rosids</taxon>
        <taxon>fabids</taxon>
        <taxon>Malpighiales</taxon>
        <taxon>Salicaceae</taxon>
        <taxon>Saliceae</taxon>
        <taxon>Populus</taxon>
    </lineage>
</organism>
<evidence type="ECO:0000313" key="2">
    <source>
        <dbReference type="RefSeq" id="XP_011005715.1"/>
    </source>
</evidence>
<dbReference type="PANTHER" id="PTHR42923">
    <property type="entry name" value="PROTOPORPHYRINOGEN OXIDASE"/>
    <property type="match status" value="1"/>
</dbReference>
<dbReference type="SUPFAM" id="SSF51905">
    <property type="entry name" value="FAD/NAD(P)-binding domain"/>
    <property type="match status" value="1"/>
</dbReference>
<dbReference type="RefSeq" id="XP_011005715.1">
    <property type="nucleotide sequence ID" value="XM_011007413.1"/>
</dbReference>
<dbReference type="Proteomes" id="UP000694918">
    <property type="component" value="Unplaced"/>
</dbReference>
<reference evidence="2" key="1">
    <citation type="submission" date="2025-08" db="UniProtKB">
        <authorList>
            <consortium name="RefSeq"/>
        </authorList>
    </citation>
    <scope>IDENTIFICATION</scope>
</reference>
<keyword evidence="1" id="KW-1185">Reference proteome</keyword>
<dbReference type="SUPFAM" id="SSF51971">
    <property type="entry name" value="Nucleotide-binding domain"/>
    <property type="match status" value="1"/>
</dbReference>
<evidence type="ECO:0000313" key="1">
    <source>
        <dbReference type="Proteomes" id="UP000694918"/>
    </source>
</evidence>
<dbReference type="PANTHER" id="PTHR42923:SF41">
    <property type="entry name" value="ZETA-CAROTENE DESATURASE, CHLOROPLASTIC_CHROMOPLASTIC"/>
    <property type="match status" value="1"/>
</dbReference>
<dbReference type="GO" id="GO:0016491">
    <property type="term" value="F:oxidoreductase activity"/>
    <property type="evidence" value="ECO:0007669"/>
    <property type="project" value="TreeGrafter"/>
</dbReference>
<gene>
    <name evidence="2" type="primary">LOC105111920</name>
</gene>
<dbReference type="InterPro" id="IPR050464">
    <property type="entry name" value="Zeta_carotene_desat/Oxidored"/>
</dbReference>
<dbReference type="InterPro" id="IPR036188">
    <property type="entry name" value="FAD/NAD-bd_sf"/>
</dbReference>
<dbReference type="AlphaFoldDB" id="A0AAJ6T7I3"/>
<protein>
    <submittedName>
        <fullName evidence="2">Zeta-carotene desaturase, chloroplastic/chromoplastic-like</fullName>
    </submittedName>
</protein>
<accession>A0AAJ6T7I3</accession>
<dbReference type="Gene3D" id="3.50.50.60">
    <property type="entry name" value="FAD/NAD(P)-binding domain"/>
    <property type="match status" value="1"/>
</dbReference>
<proteinExistence type="predicted"/>
<sequence>MVSLILFPAKSVTGTRRETSPPGLSFSGGFGRRRSVVQVGFRNQRLFTVRAALDSLETNVSDMSVNAPKGLFPPEPEHHRGPKLKVAIIGAGLAGMSTAVELLDQGHEVFAFCCFVLRGHLIFLTLLKLEKKCKLVDCIVQTYLKSKLDIYFLESLNCYSMEGATLSGRKASAYVCGAGEELVALRKTLAAVESQDGTKSQNLIDELSLRRWGWGAVEETDVSGIGGGGGDCFWCREGDRTANFEELRVASDPVGGASP</sequence>